<dbReference type="Proteomes" id="UP001238540">
    <property type="component" value="Unassembled WGS sequence"/>
</dbReference>
<comment type="caution">
    <text evidence="2">The sequence shown here is derived from an EMBL/GenBank/DDBJ whole genome shotgun (WGS) entry which is preliminary data.</text>
</comment>
<dbReference type="EMBL" id="JAUFQC010000001">
    <property type="protein sequence ID" value="MDN3609497.1"/>
    <property type="molecule type" value="Genomic_DNA"/>
</dbReference>
<organism evidence="2 3">
    <name type="scientific">Vibrio ostreicida</name>
    <dbReference type="NCBI Taxonomy" id="526588"/>
    <lineage>
        <taxon>Bacteria</taxon>
        <taxon>Pseudomonadati</taxon>
        <taxon>Pseudomonadota</taxon>
        <taxon>Gammaproteobacteria</taxon>
        <taxon>Vibrionales</taxon>
        <taxon>Vibrionaceae</taxon>
        <taxon>Vibrio</taxon>
    </lineage>
</organism>
<feature type="transmembrane region" description="Helical" evidence="1">
    <location>
        <begin position="40"/>
        <end position="59"/>
    </location>
</feature>
<dbReference type="RefSeq" id="WP_076587373.1">
    <property type="nucleotide sequence ID" value="NZ_JABEYA020000002.1"/>
</dbReference>
<accession>A0ABT8BQS9</accession>
<sequence length="73" mass="8293">MNYRLVKRAVIIAIVVGTLLNLINQHDALAGHTPFNWLKAILTYCVPFCVSLFSSWLAIKDAKTHSHDEEMPR</sequence>
<keyword evidence="1" id="KW-1133">Transmembrane helix</keyword>
<dbReference type="NCBIfam" id="NF038050">
    <property type="entry name" value="NrtS"/>
    <property type="match status" value="1"/>
</dbReference>
<evidence type="ECO:0000313" key="2">
    <source>
        <dbReference type="EMBL" id="MDN3609497.1"/>
    </source>
</evidence>
<gene>
    <name evidence="2" type="primary">nrtS</name>
    <name evidence="2" type="ORF">QWZ16_07245</name>
</gene>
<dbReference type="InterPro" id="IPR047700">
    <property type="entry name" value="NrtS-like"/>
</dbReference>
<keyword evidence="1" id="KW-0812">Transmembrane</keyword>
<name>A0ABT8BQS9_9VIBR</name>
<evidence type="ECO:0000256" key="1">
    <source>
        <dbReference type="SAM" id="Phobius"/>
    </source>
</evidence>
<reference evidence="3" key="1">
    <citation type="journal article" date="2019" name="Int. J. Syst. Evol. Microbiol.">
        <title>The Global Catalogue of Microorganisms (GCM) 10K type strain sequencing project: providing services to taxonomists for standard genome sequencing and annotation.</title>
        <authorList>
            <consortium name="The Broad Institute Genomics Platform"/>
            <consortium name="The Broad Institute Genome Sequencing Center for Infectious Disease"/>
            <person name="Wu L."/>
            <person name="Ma J."/>
        </authorList>
    </citation>
    <scope>NUCLEOTIDE SEQUENCE [LARGE SCALE GENOMIC DNA]</scope>
    <source>
        <strain evidence="3">CECT 7398</strain>
    </source>
</reference>
<protein>
    <submittedName>
        <fullName evidence="2">Nitrate/nitrite transporter NrtS</fullName>
    </submittedName>
</protein>
<keyword evidence="1" id="KW-0472">Membrane</keyword>
<proteinExistence type="predicted"/>
<keyword evidence="3" id="KW-1185">Reference proteome</keyword>
<evidence type="ECO:0000313" key="3">
    <source>
        <dbReference type="Proteomes" id="UP001238540"/>
    </source>
</evidence>